<protein>
    <submittedName>
        <fullName evidence="3">Uncharacterized protein</fullName>
    </submittedName>
</protein>
<feature type="compositionally biased region" description="Low complexity" evidence="1">
    <location>
        <begin position="329"/>
        <end position="338"/>
    </location>
</feature>
<name>A0A7X6BMI3_9CAUL</name>
<feature type="signal peptide" evidence="2">
    <location>
        <begin position="1"/>
        <end position="21"/>
    </location>
</feature>
<keyword evidence="2" id="KW-0732">Signal</keyword>
<keyword evidence="4" id="KW-1185">Reference proteome</keyword>
<dbReference type="Proteomes" id="UP000587415">
    <property type="component" value="Unassembled WGS sequence"/>
</dbReference>
<sequence length="338" mass="36164">MRALLTVTAALAALHAGQAVAQDAVAQTPVAAPAAEAEDVLTWDELPADLRRRAEPLIGRVAAQAVLNVQGAVEADADFRSIDHGHVLFEQAVRPAALARITRSVDNAAKYGPVGAALWPGIGPAGDYWCWRRFNPENAFSRGNIYCYEDKDGDGTSERMMENPAWMAQLPASRFQFLSLGHDEGVEENATFQVEPGTLGEFNEIVVLRYYGATRGLLQPDGSLAPATVEFELLTGPDRQSLGEVSRIRVQLNAAGKGEYHALNGVRLEVDGVNVDGTARVKLLGGLPEGRTLLIPPLTRELIVERMSEVFNPDGSPKEQPPASEDEATPAPAAAPAA</sequence>
<evidence type="ECO:0000256" key="2">
    <source>
        <dbReference type="SAM" id="SignalP"/>
    </source>
</evidence>
<dbReference type="EMBL" id="JAATJM010000001">
    <property type="protein sequence ID" value="NJC40009.1"/>
    <property type="molecule type" value="Genomic_DNA"/>
</dbReference>
<evidence type="ECO:0000313" key="3">
    <source>
        <dbReference type="EMBL" id="NJC40009.1"/>
    </source>
</evidence>
<feature type="region of interest" description="Disordered" evidence="1">
    <location>
        <begin position="310"/>
        <end position="338"/>
    </location>
</feature>
<evidence type="ECO:0000256" key="1">
    <source>
        <dbReference type="SAM" id="MobiDB-lite"/>
    </source>
</evidence>
<organism evidence="3 4">
    <name type="scientific">Brevundimonas alba</name>
    <dbReference type="NCBI Taxonomy" id="74314"/>
    <lineage>
        <taxon>Bacteria</taxon>
        <taxon>Pseudomonadati</taxon>
        <taxon>Pseudomonadota</taxon>
        <taxon>Alphaproteobacteria</taxon>
        <taxon>Caulobacterales</taxon>
        <taxon>Caulobacteraceae</taxon>
        <taxon>Brevundimonas</taxon>
    </lineage>
</organism>
<dbReference type="AlphaFoldDB" id="A0A7X6BMI3"/>
<proteinExistence type="predicted"/>
<accession>A0A7X6BMI3</accession>
<comment type="caution">
    <text evidence="3">The sequence shown here is derived from an EMBL/GenBank/DDBJ whole genome shotgun (WGS) entry which is preliminary data.</text>
</comment>
<reference evidence="3 4" key="1">
    <citation type="submission" date="2020-03" db="EMBL/GenBank/DDBJ databases">
        <title>Genomic Encyclopedia of Type Strains, Phase IV (KMG-IV): sequencing the most valuable type-strain genomes for metagenomic binning, comparative biology and taxonomic classification.</title>
        <authorList>
            <person name="Goeker M."/>
        </authorList>
    </citation>
    <scope>NUCLEOTIDE SEQUENCE [LARGE SCALE GENOMIC DNA]</scope>
    <source>
        <strain evidence="3 4">DSM 4736</strain>
    </source>
</reference>
<dbReference type="RefSeq" id="WP_168044930.1">
    <property type="nucleotide sequence ID" value="NZ_JAATJM010000001.1"/>
</dbReference>
<gene>
    <name evidence="3" type="ORF">GGQ87_000267</name>
</gene>
<evidence type="ECO:0000313" key="4">
    <source>
        <dbReference type="Proteomes" id="UP000587415"/>
    </source>
</evidence>
<feature type="chain" id="PRO_5031071555" evidence="2">
    <location>
        <begin position="22"/>
        <end position="338"/>
    </location>
</feature>